<feature type="transmembrane region" description="Helical" evidence="7">
    <location>
        <begin position="227"/>
        <end position="249"/>
    </location>
</feature>
<accession>A0A9X0DAB7</accession>
<reference evidence="8" key="1">
    <citation type="submission" date="2023-01" db="EMBL/GenBank/DDBJ databases">
        <title>Genome assembly of the deep-sea coral Lophelia pertusa.</title>
        <authorList>
            <person name="Herrera S."/>
            <person name="Cordes E."/>
        </authorList>
    </citation>
    <scope>NUCLEOTIDE SEQUENCE</scope>
    <source>
        <strain evidence="8">USNM1676648</strain>
        <tissue evidence="8">Polyp</tissue>
    </source>
</reference>
<evidence type="ECO:0000313" key="8">
    <source>
        <dbReference type="EMBL" id="KAJ7391393.1"/>
    </source>
</evidence>
<keyword evidence="4 7" id="KW-1133">Transmembrane helix</keyword>
<evidence type="ECO:0000256" key="3">
    <source>
        <dbReference type="ARBA" id="ARBA00022692"/>
    </source>
</evidence>
<dbReference type="GO" id="GO:0046872">
    <property type="term" value="F:metal ion binding"/>
    <property type="evidence" value="ECO:0007669"/>
    <property type="project" value="UniProtKB-KW"/>
</dbReference>
<feature type="transmembrane region" description="Helical" evidence="7">
    <location>
        <begin position="12"/>
        <end position="34"/>
    </location>
</feature>
<sequence>MTSLPTDDPFVLPLISFAVGISFVYFISSFAHLFNCMSENSHRICFFFDYAAIGFYTFAAGQALFFYSRTAGASVWAMHDSQAIFQTVSVVFSLLVTVSCCASSHPRWKDYRAVLRVAVLVVNWLVITSPYTVRWLLHDHDTDPAYNGVSIVYFKRHIIFCGLGAAVYAARVPERLMTGVFDNFGQSHNLAHILIAMGIQQAFYTAQADLQGRRTVLMERFASRPTAMNTIGMAMIVLVGHVAIVLWFANKLRLVKRGKPKD</sequence>
<comment type="caution">
    <text evidence="8">The sequence shown here is derived from an EMBL/GenBank/DDBJ whole genome shotgun (WGS) entry which is preliminary data.</text>
</comment>
<dbReference type="PANTHER" id="PTHR20855:SF143">
    <property type="entry name" value="MEMBRANE PROGESTIN RECEPTOR EPSILON"/>
    <property type="match status" value="1"/>
</dbReference>
<feature type="binding site" evidence="6">
    <location>
        <position position="188"/>
    </location>
    <ligand>
        <name>Zn(2+)</name>
        <dbReference type="ChEBI" id="CHEBI:29105"/>
    </ligand>
</feature>
<keyword evidence="5 7" id="KW-0472">Membrane</keyword>
<feature type="transmembrane region" description="Helical" evidence="7">
    <location>
        <begin position="83"/>
        <end position="102"/>
    </location>
</feature>
<keyword evidence="3 7" id="KW-0812">Transmembrane</keyword>
<name>A0A9X0DAB7_9CNID</name>
<dbReference type="EMBL" id="MU825406">
    <property type="protein sequence ID" value="KAJ7391393.1"/>
    <property type="molecule type" value="Genomic_DNA"/>
</dbReference>
<dbReference type="AlphaFoldDB" id="A0A9X0DAB7"/>
<proteinExistence type="inferred from homology"/>
<evidence type="ECO:0000256" key="2">
    <source>
        <dbReference type="ARBA" id="ARBA00007018"/>
    </source>
</evidence>
<evidence type="ECO:0000256" key="5">
    <source>
        <dbReference type="ARBA" id="ARBA00023136"/>
    </source>
</evidence>
<dbReference type="GO" id="GO:0038023">
    <property type="term" value="F:signaling receptor activity"/>
    <property type="evidence" value="ECO:0007669"/>
    <property type="project" value="TreeGrafter"/>
</dbReference>
<comment type="similarity">
    <text evidence="2">Belongs to the ADIPOR family.</text>
</comment>
<dbReference type="PANTHER" id="PTHR20855">
    <property type="entry name" value="ADIPOR/PROGESTIN RECEPTOR-RELATED"/>
    <property type="match status" value="1"/>
</dbReference>
<dbReference type="InterPro" id="IPR004254">
    <property type="entry name" value="AdipoR/HlyIII-related"/>
</dbReference>
<evidence type="ECO:0000256" key="1">
    <source>
        <dbReference type="ARBA" id="ARBA00004141"/>
    </source>
</evidence>
<dbReference type="GO" id="GO:0016020">
    <property type="term" value="C:membrane"/>
    <property type="evidence" value="ECO:0007669"/>
    <property type="project" value="UniProtKB-SubCell"/>
</dbReference>
<feature type="binding site" evidence="6">
    <location>
        <position position="192"/>
    </location>
    <ligand>
        <name>Zn(2+)</name>
        <dbReference type="ChEBI" id="CHEBI:29105"/>
    </ligand>
</feature>
<organism evidence="8 9">
    <name type="scientific">Desmophyllum pertusum</name>
    <dbReference type="NCBI Taxonomy" id="174260"/>
    <lineage>
        <taxon>Eukaryota</taxon>
        <taxon>Metazoa</taxon>
        <taxon>Cnidaria</taxon>
        <taxon>Anthozoa</taxon>
        <taxon>Hexacorallia</taxon>
        <taxon>Scleractinia</taxon>
        <taxon>Caryophylliina</taxon>
        <taxon>Caryophylliidae</taxon>
        <taxon>Desmophyllum</taxon>
    </lineage>
</organism>
<evidence type="ECO:0000256" key="6">
    <source>
        <dbReference type="PIRSR" id="PIRSR604254-1"/>
    </source>
</evidence>
<comment type="subcellular location">
    <subcellularLocation>
        <location evidence="1">Membrane</location>
        <topology evidence="1">Multi-pass membrane protein</topology>
    </subcellularLocation>
</comment>
<evidence type="ECO:0000256" key="4">
    <source>
        <dbReference type="ARBA" id="ARBA00022989"/>
    </source>
</evidence>
<feature type="transmembrane region" description="Helical" evidence="7">
    <location>
        <begin position="46"/>
        <end position="68"/>
    </location>
</feature>
<feature type="binding site" evidence="6">
    <location>
        <position position="32"/>
    </location>
    <ligand>
        <name>Zn(2+)</name>
        <dbReference type="ChEBI" id="CHEBI:29105"/>
    </ligand>
</feature>
<keyword evidence="6" id="KW-0479">Metal-binding</keyword>
<keyword evidence="9" id="KW-1185">Reference proteome</keyword>
<dbReference type="OrthoDB" id="535992at2759"/>
<keyword evidence="6" id="KW-0862">Zinc</keyword>
<evidence type="ECO:0000313" key="9">
    <source>
        <dbReference type="Proteomes" id="UP001163046"/>
    </source>
</evidence>
<gene>
    <name evidence="8" type="ORF">OS493_018436</name>
</gene>
<dbReference type="Pfam" id="PF03006">
    <property type="entry name" value="HlyIII"/>
    <property type="match status" value="1"/>
</dbReference>
<protein>
    <submittedName>
        <fullName evidence="8">Uncharacterized protein</fullName>
    </submittedName>
</protein>
<dbReference type="Proteomes" id="UP001163046">
    <property type="component" value="Unassembled WGS sequence"/>
</dbReference>
<feature type="transmembrane region" description="Helical" evidence="7">
    <location>
        <begin position="114"/>
        <end position="133"/>
    </location>
</feature>
<evidence type="ECO:0000256" key="7">
    <source>
        <dbReference type="SAM" id="Phobius"/>
    </source>
</evidence>